<evidence type="ECO:0000313" key="1">
    <source>
        <dbReference type="EMBL" id="QHT94307.1"/>
    </source>
</evidence>
<protein>
    <submittedName>
        <fullName evidence="1">Uncharacterized protein</fullName>
    </submittedName>
</protein>
<name>A0A6C0IQZ5_9ZZZZ</name>
<accession>A0A6C0IQZ5</accession>
<sequence>MSTLDLNDKMNLKNLVSKMGAEDNTDNIRKWRHSTKIRDDIRILDTLTQEKFDLRITDPEIYAKTCIDAAPFLYEHYQDLFKRMIKRELDLTIMTKLLVILRLIEDEKVDQHEGAAMFGKILKELYIDSAVKQGDNLDKERVNEDQVEKNVGKTISYKEYKKLQNKN</sequence>
<organism evidence="1">
    <name type="scientific">viral metagenome</name>
    <dbReference type="NCBI Taxonomy" id="1070528"/>
    <lineage>
        <taxon>unclassified sequences</taxon>
        <taxon>metagenomes</taxon>
        <taxon>organismal metagenomes</taxon>
    </lineage>
</organism>
<proteinExistence type="predicted"/>
<dbReference type="EMBL" id="MN740218">
    <property type="protein sequence ID" value="QHT94307.1"/>
    <property type="molecule type" value="Genomic_DNA"/>
</dbReference>
<reference evidence="1" key="1">
    <citation type="journal article" date="2020" name="Nature">
        <title>Giant virus diversity and host interactions through global metagenomics.</title>
        <authorList>
            <person name="Schulz F."/>
            <person name="Roux S."/>
            <person name="Paez-Espino D."/>
            <person name="Jungbluth S."/>
            <person name="Walsh D.A."/>
            <person name="Denef V.J."/>
            <person name="McMahon K.D."/>
            <person name="Konstantinidis K.T."/>
            <person name="Eloe-Fadrosh E.A."/>
            <person name="Kyrpides N.C."/>
            <person name="Woyke T."/>
        </authorList>
    </citation>
    <scope>NUCLEOTIDE SEQUENCE</scope>
    <source>
        <strain evidence="1">GVMAG-M-3300024258-28</strain>
    </source>
</reference>
<dbReference type="AlphaFoldDB" id="A0A6C0IQZ5"/>